<keyword evidence="2" id="KW-0472">Membrane</keyword>
<dbReference type="EMBL" id="KQ234804">
    <property type="protein sequence ID" value="KMZ87203.1"/>
    <property type="molecule type" value="Genomic_DNA"/>
</dbReference>
<feature type="transmembrane region" description="Helical" evidence="2">
    <location>
        <begin position="4856"/>
        <end position="4874"/>
    </location>
</feature>
<feature type="region of interest" description="Disordered" evidence="1">
    <location>
        <begin position="3355"/>
        <end position="3375"/>
    </location>
</feature>
<feature type="compositionally biased region" description="Acidic residues" evidence="1">
    <location>
        <begin position="2010"/>
        <end position="2019"/>
    </location>
</feature>
<feature type="transmembrane region" description="Helical" evidence="2">
    <location>
        <begin position="4911"/>
        <end position="4933"/>
    </location>
</feature>
<evidence type="ECO:0008006" key="7">
    <source>
        <dbReference type="Google" id="ProtNLM"/>
    </source>
</evidence>
<proteinExistence type="predicted"/>
<accession>A0A0J9VK06</accession>
<feature type="transmembrane region" description="Helical" evidence="2">
    <location>
        <begin position="4544"/>
        <end position="4565"/>
    </location>
</feature>
<feature type="region of interest" description="Disordered" evidence="1">
    <location>
        <begin position="5290"/>
        <end position="5347"/>
    </location>
</feature>
<feature type="compositionally biased region" description="Polar residues" evidence="1">
    <location>
        <begin position="3621"/>
        <end position="3639"/>
    </location>
</feature>
<organism evidence="5 6">
    <name type="scientific">Plasmodium vivax (strain Brazil I)</name>
    <dbReference type="NCBI Taxonomy" id="1033975"/>
    <lineage>
        <taxon>Eukaryota</taxon>
        <taxon>Sar</taxon>
        <taxon>Alveolata</taxon>
        <taxon>Apicomplexa</taxon>
        <taxon>Aconoidasida</taxon>
        <taxon>Haemosporida</taxon>
        <taxon>Plasmodiidae</taxon>
        <taxon>Plasmodium</taxon>
        <taxon>Plasmodium (Plasmodium)</taxon>
    </lineage>
</organism>
<feature type="compositionally biased region" description="Basic and acidic residues" evidence="1">
    <location>
        <begin position="2135"/>
        <end position="2151"/>
    </location>
</feature>
<dbReference type="Pfam" id="PF24634">
    <property type="entry name" value="DUF7631"/>
    <property type="match status" value="1"/>
</dbReference>
<dbReference type="PANTHER" id="PTHR46967:SF1">
    <property type="entry name" value="KERATIN-ASSOCIATED PROTEIN 16-1-LIKE"/>
    <property type="match status" value="1"/>
</dbReference>
<feature type="transmembrane region" description="Helical" evidence="2">
    <location>
        <begin position="4435"/>
        <end position="4457"/>
    </location>
</feature>
<evidence type="ECO:0000259" key="4">
    <source>
        <dbReference type="Pfam" id="PF24634"/>
    </source>
</evidence>
<feature type="region of interest" description="Disordered" evidence="1">
    <location>
        <begin position="5233"/>
        <end position="5252"/>
    </location>
</feature>
<dbReference type="SUPFAM" id="SSF57184">
    <property type="entry name" value="Growth factor receptor domain"/>
    <property type="match status" value="2"/>
</dbReference>
<dbReference type="InterPro" id="IPR009030">
    <property type="entry name" value="Growth_fac_rcpt_cys_sf"/>
</dbReference>
<feature type="transmembrane region" description="Helical" evidence="2">
    <location>
        <begin position="4744"/>
        <end position="4767"/>
    </location>
</feature>
<feature type="domain" description="Tyrosine-protein kinase ephrin type A/B receptor-like" evidence="3">
    <location>
        <begin position="3891"/>
        <end position="3936"/>
    </location>
</feature>
<name>A0A0J9VK06_PLAV1</name>
<feature type="compositionally biased region" description="Basic and acidic residues" evidence="1">
    <location>
        <begin position="2685"/>
        <end position="2696"/>
    </location>
</feature>
<feature type="domain" description="Tyrosine-protein kinase ephrin type A/B receptor-like" evidence="3">
    <location>
        <begin position="3490"/>
        <end position="3528"/>
    </location>
</feature>
<evidence type="ECO:0000256" key="2">
    <source>
        <dbReference type="SAM" id="Phobius"/>
    </source>
</evidence>
<feature type="compositionally biased region" description="Basic and acidic residues" evidence="1">
    <location>
        <begin position="1306"/>
        <end position="1319"/>
    </location>
</feature>
<feature type="compositionally biased region" description="Basic and acidic residues" evidence="1">
    <location>
        <begin position="2037"/>
        <end position="2099"/>
    </location>
</feature>
<feature type="transmembrane region" description="Helical" evidence="2">
    <location>
        <begin position="4939"/>
        <end position="4957"/>
    </location>
</feature>
<keyword evidence="2" id="KW-1133">Transmembrane helix</keyword>
<feature type="region of interest" description="Disordered" evidence="1">
    <location>
        <begin position="1306"/>
        <end position="1335"/>
    </location>
</feature>
<feature type="region of interest" description="Disordered" evidence="1">
    <location>
        <begin position="2037"/>
        <end position="2151"/>
    </location>
</feature>
<evidence type="ECO:0000313" key="5">
    <source>
        <dbReference type="EMBL" id="KMZ87203.1"/>
    </source>
</evidence>
<evidence type="ECO:0000313" key="6">
    <source>
        <dbReference type="Proteomes" id="UP000053327"/>
    </source>
</evidence>
<feature type="region of interest" description="Disordered" evidence="1">
    <location>
        <begin position="2790"/>
        <end position="2829"/>
    </location>
</feature>
<dbReference type="OrthoDB" id="6515930at2759"/>
<feature type="compositionally biased region" description="Basic residues" evidence="1">
    <location>
        <begin position="2810"/>
        <end position="2819"/>
    </location>
</feature>
<keyword evidence="2" id="KW-0812">Transmembrane</keyword>
<feature type="compositionally biased region" description="Basic residues" evidence="1">
    <location>
        <begin position="5329"/>
        <end position="5347"/>
    </location>
</feature>
<protein>
    <recommendedName>
        <fullName evidence="7">Cysteine repeat modular protein 4</fullName>
    </recommendedName>
</protein>
<feature type="transmembrane region" description="Helical" evidence="2">
    <location>
        <begin position="4469"/>
        <end position="4487"/>
    </location>
</feature>
<dbReference type="Proteomes" id="UP000053327">
    <property type="component" value="Unassembled WGS sequence"/>
</dbReference>
<dbReference type="Pfam" id="PF07699">
    <property type="entry name" value="Ephrin_rec_like"/>
    <property type="match status" value="2"/>
</dbReference>
<feature type="domain" description="DUF7631" evidence="4">
    <location>
        <begin position="4151"/>
        <end position="4199"/>
    </location>
</feature>
<feature type="transmembrane region" description="Helical" evidence="2">
    <location>
        <begin position="4805"/>
        <end position="4830"/>
    </location>
</feature>
<feature type="region of interest" description="Disordered" evidence="1">
    <location>
        <begin position="3611"/>
        <end position="3648"/>
    </location>
</feature>
<feature type="compositionally biased region" description="Acidic residues" evidence="1">
    <location>
        <begin position="2100"/>
        <end position="2134"/>
    </location>
</feature>
<feature type="region of interest" description="Disordered" evidence="1">
    <location>
        <begin position="4599"/>
        <end position="4667"/>
    </location>
</feature>
<feature type="region of interest" description="Disordered" evidence="1">
    <location>
        <begin position="2685"/>
        <end position="2732"/>
    </location>
</feature>
<feature type="compositionally biased region" description="Basic and acidic residues" evidence="1">
    <location>
        <begin position="4633"/>
        <end position="4648"/>
    </location>
</feature>
<dbReference type="Gene3D" id="2.10.50.10">
    <property type="entry name" value="Tumor Necrosis Factor Receptor, subunit A, domain 2"/>
    <property type="match status" value="4"/>
</dbReference>
<dbReference type="SMART" id="SM01411">
    <property type="entry name" value="Ephrin_rec_like"/>
    <property type="match status" value="7"/>
</dbReference>
<feature type="region of interest" description="Disordered" evidence="1">
    <location>
        <begin position="1993"/>
        <end position="2020"/>
    </location>
</feature>
<sequence>MKCEKRGRALNLSLLTIWLVIFLKNIKASIRISDFTYPSEKAVLNAEQIETDYISILKLKNDGKSTPNFEISDRYLISEDNTIQNCYAPNDDHGKVLIKKNDKNKFLFVQKQDEDIFIKDRNYKCSLISSLEKTDRSYQIVQENHEQITVGDIANCDSNTRKKFIDYFNLLDSFFISENEKCETVLKTPLTKNVQVIDCVGYIGHITNFPELKHSTYYICFKTNESSLLISTFSADKTIANNTFYCTFDNPVCPLTISVSLFNNVPYIMDKSLVLKPDCSVISTPIYKEDHVLSGDHYIFFFKNDNTTYYREICILKDMKYHKVGNLFSIEIYGPIICFIGSECVIKTYTAVEKMQYIMNNIESTTFSWSPSNCNNKDAKKNAITTYPKEEDGLLYIISEKILLQENILCTKNNTKLRHLLTIELVENPQYSLYYSIINSVIMNDNWQNIKYNNYLGPFVKYECSHEEIVINEYDIWKSNYDNEYIHKNEELNFNIDFSALTMRLCVKQINYIDIGSVRIEQLFGFKVNNLDPLEVSAIVSLYNEDINTRLLKFAIKEDENCNSSKGFFIHSKGNYPKEIFHKDIIVDARAEYEVQEEINLDKPRYYLCMCSLAEKCNYSNGLSAYNLYTNIYINNEIIPQEKKKYVCKLFSPCNFTVKFESDNISNLWAAKVGTSCRTYAFADIKIKFKKNDKLSKADSNIIAVDFSVFYNVSQINNNILNEDLVICGNYKDQKFAFTIEADFFFTYISSPYQKFEIKNIEYENLCRDKKTLNIYSYQNGETNLYKKVAIDINSNLSEIELNIEYDHLKYYKIFFIKECHYCKGVITYTHRGNSYSLHNPVRNPEKYWEPKIGKMNRNNKDFKKSIKMHNCAYETMQNHALTSLLLFDGPHEEINFYCYRGTNCRHKAKFTLLWYHYTIYVEVTETERIIISYRENKEKKIIAEEILLGMRNSDLYLRISKHVIEKMNPGPYKIIYSRKIGESFKENYIGTFYYVGPSRQPFQIIAKDETEITLHGYFKNINDKHITVFRYLTCDFYTFLRNNYRELWDLEKIYDNIKEEIFNNIQSCTVSGEDKLTCKDMEPIRKKYALCWCYGDRQNFCNRLENMQFLITEISSLDHSINPLVQINMPPNAVFMNYNTEGYFFLVEDDCHDIKHFHLKSQLNKEEHILNLYKELESPKKYNLCVCKVTQNVACDSENQFKPLELEFGYTIDDKEKLKDDLQHFNTGMRAVKDFTFSSEFMELLHKGVMQAMVFLSGFMGYKEYVCLSGVPCKTPIKMQTVYSSQVKYFLDIMQLKKMKQIVKKESTDKERENKKGQAQEIEEEEEEEKNKENEDPLMYFSYLRPHPDDTETKEDTIYFTLSDTRECKNEYSQFYKEVKGEIVRTQEIDLTLQKILEVSFDLNIDFIPPDVRKPYEICAFLRPTDKHYYNIGNVIFYGLFNESKLVEIVSGIPFNLQLKQFNSKYNVRIRFVYEHYEDSNACKNNYWNSENFFYSESVQQLLTADEKEEIGGKVTVHKWNDLLTVLDADNYNIMVGHRNDDGSHNLHVCSCYELVEGLCNNDYYYSADSMIIKVHTAVLTEPPMNSIIHFMKPFTLKLKTSKVLNGSIRIFPIDIMKDLSKICLEINQRDYFLTFPAKVEEYEQTYDANVNFLSQAVVACWCSKEKCESADYINKVAFFKLSSPSILEVHTDMDGYFTFSFLNEWVHINDRILFVAEDLPCTDDTSASLFDDIIHINNKEYHIGWEQIIEIYGKPRKIVKEIDDNFTWISKIYKITNILEKHLKICYCFYYYSENCKDRKNYSYIGLLHNHTLGKGVADKNDQIDQTVNMYTLNGNSIKFVPMISYNDSNRDICNTRGNQSNGIIPIFKNTAFNNSANFKLRILNIFKQHYQNEINFVVCYSSYYYRYKNTYLLRKVEYNELSRAPNPIIHNYTLGHAGITSESSQNLVPRREHREKIENLLKSYSKIKQRKTFFYNYFMEEALFSNRDTLPTGFSTDTMGYKTGDENGGDDEDKENDAEINRLMDEGMRRMIEQKEKEQEEKAENGGEEKEKAENGGEAKGGEAKGGEAKGGEEKDAKERDAKEKVDEEKDAKEEDAKEEDAKESDDEENEEEEYADDENEEEEYADDEKDDESKEREDKGSKQRVFFDNDDKEDKIRGYSEGHYLSQLDNKGKNKNKNRTGVKHLLIYITRAIRKKIIIALSKFYEGVQMEPQEIMYYKRKSGATVNYILDSITLKNDLSIFVCCYEGDFLESLPIEQNSYPNINKTYKVYLLYKVLSLYFYNINENIEGNNSALEQLNNAHDVYHEYKYLRIENLKEKGFYKNQTLVQLKDTTFELKIQGKNIPPHEYTLYIVEFDNNCYRLDKNGYHVENNEYTLHSNYIIFKNVLMNKRNTYKLCILDKTQDTYNDVGILNINNYYVKLESFFDENFISSNLKKMNIMLNVCVNNNSYDAYVIKRKGSFKITLDMEKLAFSDKSQQLEEIFPEIRNHQLISCKSKKHGTIILTNTHLFFYALVTKLSFSTNHNLPFPVDVDFDESYIYVTDLNLRKIARFQIFSEGSAINIINNAKRKRSIHDQDLRAYKRNTPMGEQGTTSKNITLFYPKEGRNFYTTDLVPSPLHGAVYPYGARNFKTALLTSKEAPKKEAIVLTKRSKQSADSYTENAHQNLLQLRMLRRDMRNEKEKTARLRRAEQSAPHNHPRGQQIKLDANPNVDASKKKPKSVANKEENALVKNVRELYNYLQKKVDNNGLINYFHGLLGPQKISKRRNSMYSFLDFFKNGKKKNLSSGNKNEVHSQIVPSSMPARAKKQARRPVPRSENAARPRITVARKKRDATENVDHSVYDEEIEKNIKNLITVVQTSNYLTNQMEHLDLKGHQSPLFISIQDNILYILDSTKNNFFSYNLYSKRIIQLEQYSAANHKFFLKNPLNFSIYRGEKTVHTPYRTNVAFVTQIRSNEIKIIDLNKNKYRIVKAIRLEKGYIHNAVNKVIAIDQNLLIITSHINAENIIYHYHFNSFDQYFSISFEYTFAKNYNSNDYLNIAPEIDIYSDSVIFFCFLNSFDLCTKVDPLTKLEISTETGVITGKLKHFGYFQLKIFAKTHFQHQVKVYTDLYSYCDVGKQYNYANQTCESCPIGTFWNSVELKCDLCKKHFKNRSTLKRGSKLITDCLCSAGYEYSEKTASCEQCKPGYYKKSTGNFICIKGCPINRKSTIYGAKSYNQMNCKCSEGYYELNGKCVLCLKNYYCPGNDQLIHCPKNKMSPEGITSADECVCKRNFIHNENNQSCTYCTSVGKVKDEVIYCSLCDPRYLDTNVFAIPNDHNYGLVDKIFNYDEDLLLQGKTLQYAYFDNNGRKNGRENGNKNNPLNDPPNDRKIDHANFGTLNINSELVLGNNPDEPNRETFAIEIDMPKPTKCVFCESGYFMDIKKERCLPCSNKYCEGFAKNPKGCPTNSVVSRTVASSIFDCKCKIGYGSINERRSALDKKLSCKLCPKNFFSHNLSEQYCLPCPQHTYTVSEGSTSILNCLPVEGYFLLMFRSIGIEYVRYKFDINSEDRIYSYFQDSVKSFDDDVYELFLDQKFEQLFNDADNNPDKRGQQNNEAVLPAKGQQNDGAVLPPNGQQNNGAALPANGQQNNGAALPPEGQYNAQNAQNEQNAPNAANAPNAQDNKYNLEHLKKMGFLKRTSLFYIYTVLMKNIEENYDWESDKMLKVTCHVNLHLKSSPNFTISYKPNLQSCVDSCKTNIYCTGVEFSRKKVEYTQIFLKNNQKIIVGYFKCKHYSFESIYDYTSPNVDEFFDENVENAVVSRTPVAYTDFILRNKNSIIFTCSIDRDRKFLLYKQYQPVGCFMGKFCPGNYTPYLISCPDNSKTVVTLAKHVDKCLCMKGYSYVGIATLRCAVCERGTYKKNVGNFKCENCPLTFSTVNIGSTSIYDCSCTPGNYLSFDTLQNFINSEKINYKNIIDQYFIVPKKKQTDVYYRTEIVKISLNNLNRIEVNEGTNQTLKREIAVCRPCSLDNHYCEGGLESDITLNNKRFQGQFHTLPKKCPNDLVIPKGIIQRSSINNCICIHGKFLRTSKDKKVECIPCPPNTFKENEYDNSCSGVCPHFSTTFIGSSYENQCFCKNSYYLVTTEDDNDGENSANRMESSKRTKSCKPCPKGAVCNRGFNINLFLHLLKNRAYNNINILDHENPYPLYGHYAVYKEKHPISDWNPLEDNDELKYSYPYYNLLLFIQKNVESGNYFFFEKNQNLYLNMEFIESIKKKKANKKATNAAEADEADEAHNPLFHQANAISILKYALKDSKSVKNQNEVIPNKHTNAIYTYLKKMVPTTLLAKPEPRPTPPLLQSNEMEYSFQEMFNKYIEEANELRKKNNKFERLPDIHVCTLPDRCLGTITNLCQEGSTGYQCNNCQKGYDMSHFKSNCNRCKNFFNEILLMVLLKMIYYIIIIVIVSLNYNSCFNKLYISGILMKIWFNGSFTLVAYGFFSPTANSFITKYWHIYKSVFLSHLKMFSYYLRVACFAHSYNTDMRYNEIWYIQKYVNIFTPLFDAISITLIMFVILHVYKLFCKKKIQNFEHILSTIPELKAKYHLDCLTKDPGGKASPKKGKKSKIYVSNKTEEGDNQDSCNHSTVTHDLEKNGVSDKENAGETNGKSALIDENAPSVPNLTNKKDAQVFCEDDVLHKVDGDDPNGECPKYELKYLNRDDKMYDIFLHETVEYIYNKKIFGPWRFMHKRNEKLGRRLLTFLHDTFPCYILLIALSSPYVLMEVIQLAFCKPIKYKSQESELYLSYLTTQKCTLSDSSFFTGIMVVILALFFYVGIFTLLITLYSKRNKYKLFNILLSNLLTGYKQGKEIFEFIFILKNIILVLLITFSIHHEFYYVILITVILTTFSILEIYSNPFDGRSFNILNISLCLGNVLNIFVALTIWGSFYWNYEQFFFVPILIILFYHLYMLHKIIREIILSRHFIRTENFISIKTAGYGESNIKHNNYKLYYKVMNKIKFFLNKNQKKNILSKQSPNNDGPNKINRMSRENIKFEPIENIIKRYNINLNDDLSKAKNLNPNEEEEKKKKEMFCIKKNHLPVNIHNVALIWYDEQNEDLLFQMPFENKFCLDLNGDKAKNKKKKFFSFFPNYARDKRRRKNIKYFVSAIIEIIDKFLCASKMGSIYENWFDFSMRFAFVYISWIKKVNKTNVVLPHNMEQLKMNIDQYVFFPLFYKCELINQERRKLSVSANTPEDQPENSAPIEALEKKQSFENTEIKISRSYGSYNQMGSLKNRKHAQEKNNHIMNDNYSDDAPSDKDAPSKGKNETRKSSEEQAQMGVLSYLKKKEKKKKKTQAKLKKKSIKMDNPEIHNHINHKDHSYKFENIFNHSMDIFSSEMFNESTFNMLISLFELYIAMKTLKSMDMQSFTKLYQLYNEKFIRFEKSLVFYINKLRDEIKLETEEIDNEIKTGDTAEKMRVKNYYFYKEELNKRKKLEQELMSKIECLKDCIDVNEKSQSLRNVLKNSRKSKPSDGILDEDIHYIFSVLQNEGTYKLDHSKTKEPNE</sequence>
<dbReference type="InterPro" id="IPR011641">
    <property type="entry name" value="Tyr-kin_ephrin_A/B_rcpt-like"/>
</dbReference>
<evidence type="ECO:0000256" key="1">
    <source>
        <dbReference type="SAM" id="MobiDB-lite"/>
    </source>
</evidence>
<gene>
    <name evidence="5" type="ORF">PVBG_03988</name>
</gene>
<dbReference type="PANTHER" id="PTHR46967">
    <property type="entry name" value="INSULIN-LIKE GROWTH FACTOR BINDING PROTEIN,N-TERMINAL"/>
    <property type="match status" value="1"/>
</dbReference>
<evidence type="ECO:0000259" key="3">
    <source>
        <dbReference type="Pfam" id="PF07699"/>
    </source>
</evidence>
<dbReference type="InterPro" id="IPR056048">
    <property type="entry name" value="CRMPA/B-like_DUF7631"/>
</dbReference>
<feature type="compositionally biased region" description="Basic and acidic residues" evidence="1">
    <location>
        <begin position="5300"/>
        <end position="5318"/>
    </location>
</feature>
<feature type="transmembrane region" description="Helical" evidence="2">
    <location>
        <begin position="4880"/>
        <end position="4899"/>
    </location>
</feature>
<reference evidence="5 6" key="1">
    <citation type="submission" date="2011-08" db="EMBL/GenBank/DDBJ databases">
        <title>The Genome Sequence of Plasmodium vivax Brazil I.</title>
        <authorList>
            <consortium name="The Broad Institute Genome Sequencing Platform"/>
            <consortium name="The Broad Institute Genome Sequencing Center for Infectious Disease"/>
            <person name="Neafsey D."/>
            <person name="Carlton J."/>
            <person name="Barnwell J."/>
            <person name="Collins W."/>
            <person name="Escalante A."/>
            <person name="Mullikin J."/>
            <person name="Saul A."/>
            <person name="Guigo R."/>
            <person name="Camara F."/>
            <person name="Young S.K."/>
            <person name="Zeng Q."/>
            <person name="Gargeya S."/>
            <person name="Fitzgerald M."/>
            <person name="Haas B."/>
            <person name="Abouelleil A."/>
            <person name="Alvarado L."/>
            <person name="Arachchi H.M."/>
            <person name="Berlin A."/>
            <person name="Brown A."/>
            <person name="Chapman S.B."/>
            <person name="Chen Z."/>
            <person name="Dunbar C."/>
            <person name="Freedman E."/>
            <person name="Gearin G."/>
            <person name="Gellesch M."/>
            <person name="Goldberg J."/>
            <person name="Griggs A."/>
            <person name="Gujja S."/>
            <person name="Heiman D."/>
            <person name="Howarth C."/>
            <person name="Larson L."/>
            <person name="Lui A."/>
            <person name="MacDonald P.J.P."/>
            <person name="Montmayeur A."/>
            <person name="Murphy C."/>
            <person name="Neiman D."/>
            <person name="Pearson M."/>
            <person name="Priest M."/>
            <person name="Roberts A."/>
            <person name="Saif S."/>
            <person name="Shea T."/>
            <person name="Shenoy N."/>
            <person name="Sisk P."/>
            <person name="Stolte C."/>
            <person name="Sykes S."/>
            <person name="Wortman J."/>
            <person name="Nusbaum C."/>
            <person name="Birren B."/>
        </authorList>
    </citation>
    <scope>NUCLEOTIDE SEQUENCE [LARGE SCALE GENOMIC DNA]</scope>
    <source>
        <strain evidence="5 6">Brazil I</strain>
    </source>
</reference>